<comment type="caution">
    <text evidence="3">The sequence shown here is derived from an EMBL/GenBank/DDBJ whole genome shotgun (WGS) entry which is preliminary data.</text>
</comment>
<feature type="region of interest" description="Disordered" evidence="1">
    <location>
        <begin position="143"/>
        <end position="172"/>
    </location>
</feature>
<gene>
    <name evidence="3" type="ORF">DU505_18970</name>
</gene>
<keyword evidence="4" id="KW-1185">Reference proteome</keyword>
<dbReference type="RefSeq" id="WP_114480539.1">
    <property type="nucleotide sequence ID" value="NZ_QPII01000019.1"/>
</dbReference>
<feature type="signal peptide" evidence="2">
    <location>
        <begin position="1"/>
        <end position="36"/>
    </location>
</feature>
<protein>
    <submittedName>
        <fullName evidence="3">TIGR03751 family conjugal transfer lipoprotein</fullName>
    </submittedName>
</protein>
<dbReference type="OrthoDB" id="8863314at2"/>
<evidence type="ECO:0000313" key="4">
    <source>
        <dbReference type="Proteomes" id="UP000252405"/>
    </source>
</evidence>
<organism evidence="3 4">
    <name type="scientific">Billgrantia montanilacus</name>
    <dbReference type="NCBI Taxonomy" id="2282305"/>
    <lineage>
        <taxon>Bacteria</taxon>
        <taxon>Pseudomonadati</taxon>
        <taxon>Pseudomonadota</taxon>
        <taxon>Gammaproteobacteria</taxon>
        <taxon>Oceanospirillales</taxon>
        <taxon>Halomonadaceae</taxon>
        <taxon>Billgrantia</taxon>
    </lineage>
</organism>
<evidence type="ECO:0000256" key="1">
    <source>
        <dbReference type="SAM" id="MobiDB-lite"/>
    </source>
</evidence>
<keyword evidence="3" id="KW-0449">Lipoprotein</keyword>
<feature type="chain" id="PRO_5016993250" evidence="2">
    <location>
        <begin position="37"/>
        <end position="172"/>
    </location>
</feature>
<dbReference type="PROSITE" id="PS51257">
    <property type="entry name" value="PROKAR_LIPOPROTEIN"/>
    <property type="match status" value="1"/>
</dbReference>
<dbReference type="InterPro" id="IPR022262">
    <property type="entry name" value="Lipoprot_put"/>
</dbReference>
<dbReference type="NCBIfam" id="TIGR03751">
    <property type="entry name" value="conj_TIGR03751"/>
    <property type="match status" value="1"/>
</dbReference>
<dbReference type="EMBL" id="QPII01000019">
    <property type="protein sequence ID" value="RCV86914.1"/>
    <property type="molecule type" value="Genomic_DNA"/>
</dbReference>
<sequence length="172" mass="18863">MIATYRSATIYRNPRTALGLCIILGAALLTSGCATSKDEMWAGEGVPMQELWRQGAGNGEDMTQRGLLDARGELRRQIGDGVMVDERIAYTRNAANEIYSQFTRLDNPDLVMYVFPHLAGADPVPIPGYSTVFSLYSRPQYAMPGETARPQAPEAPDERRGRVSVELVGGRP</sequence>
<proteinExistence type="predicted"/>
<keyword evidence="2" id="KW-0732">Signal</keyword>
<dbReference type="Proteomes" id="UP000252405">
    <property type="component" value="Unassembled WGS sequence"/>
</dbReference>
<accession>A0A368TQI9</accession>
<name>A0A368TQI9_9GAMM</name>
<reference evidence="3 4" key="1">
    <citation type="submission" date="2018-07" db="EMBL/GenBank/DDBJ databases">
        <title>Halomonas montanilacus sp. nov., isolated from Lake Pengyan on Tibetan Plateau.</title>
        <authorList>
            <person name="Lu H."/>
            <person name="Xing P."/>
            <person name="Wu Q."/>
        </authorList>
    </citation>
    <scope>NUCLEOTIDE SEQUENCE [LARGE SCALE GENOMIC DNA]</scope>
    <source>
        <strain evidence="3 4">PYC7W</strain>
    </source>
</reference>
<dbReference type="AlphaFoldDB" id="A0A368TQI9"/>
<evidence type="ECO:0000313" key="3">
    <source>
        <dbReference type="EMBL" id="RCV86914.1"/>
    </source>
</evidence>
<evidence type="ECO:0000256" key="2">
    <source>
        <dbReference type="SAM" id="SignalP"/>
    </source>
</evidence>